<keyword evidence="1" id="KW-0732">Signal</keyword>
<organism evidence="3 4">
    <name type="scientific">Croceimicrobium hydrocarbonivorans</name>
    <dbReference type="NCBI Taxonomy" id="2761580"/>
    <lineage>
        <taxon>Bacteria</taxon>
        <taxon>Pseudomonadati</taxon>
        <taxon>Bacteroidota</taxon>
        <taxon>Flavobacteriia</taxon>
        <taxon>Flavobacteriales</taxon>
        <taxon>Owenweeksiaceae</taxon>
        <taxon>Croceimicrobium</taxon>
    </lineage>
</organism>
<evidence type="ECO:0000256" key="1">
    <source>
        <dbReference type="ARBA" id="ARBA00022729"/>
    </source>
</evidence>
<gene>
    <name evidence="3" type="ORF">H4K34_06910</name>
</gene>
<protein>
    <submittedName>
        <fullName evidence="3">Ig-like domain-containing protein</fullName>
    </submittedName>
</protein>
<dbReference type="Pfam" id="PF13205">
    <property type="entry name" value="Big_5"/>
    <property type="match status" value="1"/>
</dbReference>
<dbReference type="AlphaFoldDB" id="A0A7H0VIL7"/>
<dbReference type="KEGG" id="chyd:H4K34_06910"/>
<accession>A0A7H0VIL7</accession>
<evidence type="ECO:0000259" key="2">
    <source>
        <dbReference type="Pfam" id="PF13205"/>
    </source>
</evidence>
<reference evidence="3 4" key="1">
    <citation type="submission" date="2020-08" db="EMBL/GenBank/DDBJ databases">
        <title>Croceimicrobium hydrocarbonivorans gen. nov., sp. nov., a novel marine bacterium isolated from a bacterial consortium that degrades polyethylene terephthalate.</title>
        <authorList>
            <person name="Liu R."/>
        </authorList>
    </citation>
    <scope>NUCLEOTIDE SEQUENCE [LARGE SCALE GENOMIC DNA]</scope>
    <source>
        <strain evidence="3 4">A20-9</strain>
    </source>
</reference>
<name>A0A7H0VIL7_9FLAO</name>
<sequence length="558" mass="64225">MRTNSNIRTLTSLLLLIAVFVFFEASISSCASKSSPSGGDKDTLAPRLDTAFPPNQTLFFKADKIILEFDEYLNLKSPQQNININPLLKEDLEIIARGKKVEILLKDTLRPNTTYIISFGKSLADLNEGNENTKFKYVFSTGSYIDSLHLSGTLRKAYSNEPLSNHLVGLYDVKKAEDRDSFLLKERPDYYTFTDETGSFGMSYLGEGDYLMVAFEEKGGTFKLLRRDSPLAFHSDTIRLRPDSLYLYDLVLFEPEPDFRFLNAKQKNSSKIQFAFNKEASNFKVEPLGRAADSSFFLWNKDKDTLNYYFSFKADSLQFKLNYDSLFVDSIYTIRLREMKEPELSINTAIKQLRPWDSLPFRSSMLLKGWNPDSIYKINDKDTLNVSLLPDSTDPFLWYLPPPHPRSFKLRFKPGAFYSEKLQLEDSVDFKVDILKGEDLGTLTFKVVADSAKAMILQIVEENDRILLEQSFRDSTSVLLKNTFPRKLKAFIIIDEDGNGEYTTGDFYQGRQAEKRVPYREELEIRANWELELEWRYRAKQAINKEPLLKSDSTAVGQ</sequence>
<evidence type="ECO:0000313" key="4">
    <source>
        <dbReference type="Proteomes" id="UP000516305"/>
    </source>
</evidence>
<keyword evidence="4" id="KW-1185">Reference proteome</keyword>
<evidence type="ECO:0000313" key="3">
    <source>
        <dbReference type="EMBL" id="QNR25565.1"/>
    </source>
</evidence>
<dbReference type="RefSeq" id="WP_210760092.1">
    <property type="nucleotide sequence ID" value="NZ_CP060139.1"/>
</dbReference>
<dbReference type="InterPro" id="IPR032812">
    <property type="entry name" value="SbsA_Ig"/>
</dbReference>
<dbReference type="Proteomes" id="UP000516305">
    <property type="component" value="Chromosome"/>
</dbReference>
<dbReference type="EMBL" id="CP060139">
    <property type="protein sequence ID" value="QNR25565.1"/>
    <property type="molecule type" value="Genomic_DNA"/>
</dbReference>
<feature type="domain" description="SbsA Ig-like" evidence="2">
    <location>
        <begin position="42"/>
        <end position="141"/>
    </location>
</feature>
<proteinExistence type="predicted"/>